<evidence type="ECO:0000313" key="2">
    <source>
        <dbReference type="Proteomes" id="UP001430584"/>
    </source>
</evidence>
<comment type="caution">
    <text evidence="1">The sequence shown here is derived from an EMBL/GenBank/DDBJ whole genome shotgun (WGS) entry which is preliminary data.</text>
</comment>
<proteinExistence type="predicted"/>
<dbReference type="EMBL" id="JAJVCZ030000006">
    <property type="protein sequence ID" value="KAL0258523.1"/>
    <property type="molecule type" value="Genomic_DNA"/>
</dbReference>
<dbReference type="GeneID" id="92010104"/>
<protein>
    <submittedName>
        <fullName evidence="1">Uncharacterized protein</fullName>
    </submittedName>
</protein>
<organism evidence="1 2">
    <name type="scientific">Diplodia seriata</name>
    <dbReference type="NCBI Taxonomy" id="420778"/>
    <lineage>
        <taxon>Eukaryota</taxon>
        <taxon>Fungi</taxon>
        <taxon>Dikarya</taxon>
        <taxon>Ascomycota</taxon>
        <taxon>Pezizomycotina</taxon>
        <taxon>Dothideomycetes</taxon>
        <taxon>Dothideomycetes incertae sedis</taxon>
        <taxon>Botryosphaeriales</taxon>
        <taxon>Botryosphaeriaceae</taxon>
        <taxon>Diplodia</taxon>
    </lineage>
</organism>
<name>A0ABR3CCZ9_9PEZI</name>
<reference evidence="1 2" key="1">
    <citation type="submission" date="2024-02" db="EMBL/GenBank/DDBJ databases">
        <title>De novo assembly and annotation of 12 fungi associated with fruit tree decline syndrome in Ontario, Canada.</title>
        <authorList>
            <person name="Sulman M."/>
            <person name="Ellouze W."/>
            <person name="Ilyukhin E."/>
        </authorList>
    </citation>
    <scope>NUCLEOTIDE SEQUENCE [LARGE SCALE GENOMIC DNA]</scope>
    <source>
        <strain evidence="1 2">FDS-637</strain>
    </source>
</reference>
<evidence type="ECO:0000313" key="1">
    <source>
        <dbReference type="EMBL" id="KAL0258523.1"/>
    </source>
</evidence>
<dbReference type="Proteomes" id="UP001430584">
    <property type="component" value="Unassembled WGS sequence"/>
</dbReference>
<sequence>MSFHTEFKSSVPSNMKSLITNEQPIPCIIRACRYSVSCLKSHDGDARLEMPFEVTTFLNRHLLSEIRRLDQRSMTTTLVHETLRECIKEQFQACKKDSIRSFAHSKSVAEALINATTAVCDLQERFVEINPSDFEIIWDDYDIKRILRGFDPEVKPSLAAALETRLLNTPPFIKGNHFAELCWYESLLSTLRSVLLSFVDDSDADMVEEAQDAALALTPAISRYICIFV</sequence>
<accession>A0ABR3CCZ9</accession>
<keyword evidence="2" id="KW-1185">Reference proteome</keyword>
<gene>
    <name evidence="1" type="ORF">SLS55_006019</name>
</gene>
<dbReference type="RefSeq" id="XP_066631552.1">
    <property type="nucleotide sequence ID" value="XM_066777457.1"/>
</dbReference>